<name>A0A0H1B8H8_9EURO</name>
<protein>
    <submittedName>
        <fullName evidence="1">3-keto steroid reductase</fullName>
    </submittedName>
</protein>
<gene>
    <name evidence="1" type="ORF">EMPG_16747</name>
</gene>
<keyword evidence="2" id="KW-1185">Reference proteome</keyword>
<evidence type="ECO:0000313" key="1">
    <source>
        <dbReference type="EMBL" id="KLJ07769.1"/>
    </source>
</evidence>
<accession>A0A0H1B8H8</accession>
<dbReference type="Proteomes" id="UP000053573">
    <property type="component" value="Unassembled WGS sequence"/>
</dbReference>
<organism evidence="1 2">
    <name type="scientific">Blastomyces silverae</name>
    <dbReference type="NCBI Taxonomy" id="2060906"/>
    <lineage>
        <taxon>Eukaryota</taxon>
        <taxon>Fungi</taxon>
        <taxon>Dikarya</taxon>
        <taxon>Ascomycota</taxon>
        <taxon>Pezizomycotina</taxon>
        <taxon>Eurotiomycetes</taxon>
        <taxon>Eurotiomycetidae</taxon>
        <taxon>Onygenales</taxon>
        <taxon>Ajellomycetaceae</taxon>
        <taxon>Blastomyces</taxon>
    </lineage>
</organism>
<evidence type="ECO:0000313" key="2">
    <source>
        <dbReference type="Proteomes" id="UP000053573"/>
    </source>
</evidence>
<dbReference type="EMBL" id="LDEV01002751">
    <property type="protein sequence ID" value="KLJ07769.1"/>
    <property type="molecule type" value="Genomic_DNA"/>
</dbReference>
<reference evidence="2" key="1">
    <citation type="journal article" date="2015" name="PLoS Genet.">
        <title>The dynamic genome and transcriptome of the human fungal pathogen Blastomyces and close relative Emmonsia.</title>
        <authorList>
            <person name="Munoz J.F."/>
            <person name="Gauthier G.M."/>
            <person name="Desjardins C.A."/>
            <person name="Gallo J.E."/>
            <person name="Holder J."/>
            <person name="Sullivan T.D."/>
            <person name="Marty A.J."/>
            <person name="Carmen J.C."/>
            <person name="Chen Z."/>
            <person name="Ding L."/>
            <person name="Gujja S."/>
            <person name="Magrini V."/>
            <person name="Misas E."/>
            <person name="Mitreva M."/>
            <person name="Priest M."/>
            <person name="Saif S."/>
            <person name="Whiston E.A."/>
            <person name="Young S."/>
            <person name="Zeng Q."/>
            <person name="Goldman W.E."/>
            <person name="Mardis E.R."/>
            <person name="Taylor J.W."/>
            <person name="McEwen J.G."/>
            <person name="Clay O.K."/>
            <person name="Klein B.S."/>
            <person name="Cuomo C.A."/>
        </authorList>
    </citation>
    <scope>NUCLEOTIDE SEQUENCE [LARGE SCALE GENOMIC DNA]</scope>
    <source>
        <strain evidence="2">UAMH 139</strain>
    </source>
</reference>
<dbReference type="AlphaFoldDB" id="A0A0H1B8H8"/>
<dbReference type="OrthoDB" id="9989144at2759"/>
<feature type="non-terminal residue" evidence="1">
    <location>
        <position position="1"/>
    </location>
</feature>
<proteinExistence type="predicted"/>
<dbReference type="STRING" id="2060906.A0A0H1B8H8"/>
<comment type="caution">
    <text evidence="1">The sequence shown here is derived from an EMBL/GenBank/DDBJ whole genome shotgun (WGS) entry which is preliminary data.</text>
</comment>
<sequence>SVLDAAEGVYARLGGGKPKWGSSTDRLGRDSAVSTEVEGWGYGGVVGAAVLEGDKKRRRKVGATDLTAEEKVEFEELGRTCWREMEELRVRWEKILEKEEEASGIVNGL</sequence>